<feature type="compositionally biased region" description="Acidic residues" evidence="1">
    <location>
        <begin position="22"/>
        <end position="40"/>
    </location>
</feature>
<evidence type="ECO:0000313" key="3">
    <source>
        <dbReference type="Proteomes" id="UP000297777"/>
    </source>
</evidence>
<name>A0A4Z1EBF6_9HELO</name>
<dbReference type="Proteomes" id="UP000297777">
    <property type="component" value="Unassembled WGS sequence"/>
</dbReference>
<accession>A0A4Z1EBF6</accession>
<comment type="caution">
    <text evidence="2">The sequence shown here is derived from an EMBL/GenBank/DDBJ whole genome shotgun (WGS) entry which is preliminary data.</text>
</comment>
<reference evidence="2 3" key="1">
    <citation type="submission" date="2017-12" db="EMBL/GenBank/DDBJ databases">
        <title>Comparative genomics of Botrytis spp.</title>
        <authorList>
            <person name="Valero-Jimenez C.A."/>
            <person name="Tapia P."/>
            <person name="Veloso J."/>
            <person name="Silva-Moreno E."/>
            <person name="Staats M."/>
            <person name="Valdes J.H."/>
            <person name="Van Kan J.A.L."/>
        </authorList>
    </citation>
    <scope>NUCLEOTIDE SEQUENCE [LARGE SCALE GENOMIC DNA]</scope>
    <source>
        <strain evidence="2 3">Bt9001</strain>
    </source>
</reference>
<feature type="compositionally biased region" description="Polar residues" evidence="1">
    <location>
        <begin position="72"/>
        <end position="84"/>
    </location>
</feature>
<feature type="region of interest" description="Disordered" evidence="1">
    <location>
        <begin position="1"/>
        <end position="40"/>
    </location>
</feature>
<dbReference type="AlphaFoldDB" id="A0A4Z1EBF6"/>
<keyword evidence="3" id="KW-1185">Reference proteome</keyword>
<feature type="region of interest" description="Disordered" evidence="1">
    <location>
        <begin position="64"/>
        <end position="84"/>
    </location>
</feature>
<evidence type="ECO:0000313" key="2">
    <source>
        <dbReference type="EMBL" id="TGO09634.1"/>
    </source>
</evidence>
<organism evidence="2 3">
    <name type="scientific">Botrytis tulipae</name>
    <dbReference type="NCBI Taxonomy" id="87230"/>
    <lineage>
        <taxon>Eukaryota</taxon>
        <taxon>Fungi</taxon>
        <taxon>Dikarya</taxon>
        <taxon>Ascomycota</taxon>
        <taxon>Pezizomycotina</taxon>
        <taxon>Leotiomycetes</taxon>
        <taxon>Helotiales</taxon>
        <taxon>Sclerotiniaceae</taxon>
        <taxon>Botrytis</taxon>
    </lineage>
</organism>
<protein>
    <submittedName>
        <fullName evidence="2">Uncharacterized protein</fullName>
    </submittedName>
</protein>
<sequence length="84" mass="8750">MSRTPRATPIATPALAPVDIPVLDDTDDEDAESVADDTLLEDEVADATAAEPLPIGDAVEEDVEDEAVLDTQEGSSEALSMITP</sequence>
<evidence type="ECO:0000256" key="1">
    <source>
        <dbReference type="SAM" id="MobiDB-lite"/>
    </source>
</evidence>
<proteinExistence type="predicted"/>
<dbReference type="EMBL" id="PQXH01000159">
    <property type="protein sequence ID" value="TGO09634.1"/>
    <property type="molecule type" value="Genomic_DNA"/>
</dbReference>
<gene>
    <name evidence="2" type="ORF">BTUL_0159g00200</name>
</gene>